<dbReference type="PANTHER" id="PTHR48094:SF5">
    <property type="entry name" value="PROTEIN DJ-1 HOMOLOG"/>
    <property type="match status" value="1"/>
</dbReference>
<dbReference type="Pfam" id="PF01965">
    <property type="entry name" value="DJ-1_PfpI"/>
    <property type="match status" value="1"/>
</dbReference>
<accession>A0A1M5VEL9</accession>
<evidence type="ECO:0000259" key="1">
    <source>
        <dbReference type="Pfam" id="PF01965"/>
    </source>
</evidence>
<dbReference type="InterPro" id="IPR029062">
    <property type="entry name" value="Class_I_gatase-like"/>
</dbReference>
<sequence>MKRVCLLLANGFEAVEASVFTDVIGWNKFEGDGSTELVTVGTRETLKCTWNFTVTPEMHIRDLNVDDFDALAIPGGFEEAGFYEDAFSEEFLNIIKEFNRKEKIIASICVAALPIGKSGVLTERNATTYNLSNGKRQKQLRELGVNIISNESIVIDKNIITSYNPSTAFDVAFTLLELLTSKENTDTVKRLMGFIK</sequence>
<name>A0A1M5VEL9_9CLOT</name>
<dbReference type="PANTHER" id="PTHR48094">
    <property type="entry name" value="PROTEIN/NUCLEIC ACID DEGLYCASE DJ-1-RELATED"/>
    <property type="match status" value="1"/>
</dbReference>
<protein>
    <submittedName>
        <fullName evidence="2">4-methyl-5(B-hydroxyethyl)-thiazole monophosphate biosynthesis</fullName>
    </submittedName>
</protein>
<dbReference type="STRING" id="1121316.SAMN02745207_02256"/>
<dbReference type="OrthoDB" id="9800516at2"/>
<dbReference type="AlphaFoldDB" id="A0A1M5VEL9"/>
<reference evidence="2 3" key="1">
    <citation type="submission" date="2016-11" db="EMBL/GenBank/DDBJ databases">
        <authorList>
            <person name="Jaros S."/>
            <person name="Januszkiewicz K."/>
            <person name="Wedrychowicz H."/>
        </authorList>
    </citation>
    <scope>NUCLEOTIDE SEQUENCE [LARGE SCALE GENOMIC DNA]</scope>
    <source>
        <strain evidence="2 3">DSM 8605</strain>
    </source>
</reference>
<keyword evidence="3" id="KW-1185">Reference proteome</keyword>
<feature type="domain" description="DJ-1/PfpI" evidence="1">
    <location>
        <begin position="2"/>
        <end position="177"/>
    </location>
</feature>
<dbReference type="Gene3D" id="3.40.50.880">
    <property type="match status" value="1"/>
</dbReference>
<evidence type="ECO:0000313" key="2">
    <source>
        <dbReference type="EMBL" id="SHH73722.1"/>
    </source>
</evidence>
<dbReference type="CDD" id="cd03135">
    <property type="entry name" value="GATase1_DJ-1"/>
    <property type="match status" value="1"/>
</dbReference>
<dbReference type="RefSeq" id="WP_073338534.1">
    <property type="nucleotide sequence ID" value="NZ_FQXM01000011.1"/>
</dbReference>
<dbReference type="InterPro" id="IPR050325">
    <property type="entry name" value="Prot/Nucl_acid_deglycase"/>
</dbReference>
<dbReference type="GO" id="GO:0005737">
    <property type="term" value="C:cytoplasm"/>
    <property type="evidence" value="ECO:0007669"/>
    <property type="project" value="TreeGrafter"/>
</dbReference>
<proteinExistence type="predicted"/>
<dbReference type="InterPro" id="IPR002818">
    <property type="entry name" value="DJ-1/PfpI"/>
</dbReference>
<dbReference type="SUPFAM" id="SSF52317">
    <property type="entry name" value="Class I glutamine amidotransferase-like"/>
    <property type="match status" value="1"/>
</dbReference>
<organism evidence="2 3">
    <name type="scientific">Clostridium grantii DSM 8605</name>
    <dbReference type="NCBI Taxonomy" id="1121316"/>
    <lineage>
        <taxon>Bacteria</taxon>
        <taxon>Bacillati</taxon>
        <taxon>Bacillota</taxon>
        <taxon>Clostridia</taxon>
        <taxon>Eubacteriales</taxon>
        <taxon>Clostridiaceae</taxon>
        <taxon>Clostridium</taxon>
    </lineage>
</organism>
<gene>
    <name evidence="2" type="ORF">SAMN02745207_02256</name>
</gene>
<evidence type="ECO:0000313" key="3">
    <source>
        <dbReference type="Proteomes" id="UP000184447"/>
    </source>
</evidence>
<dbReference type="EMBL" id="FQXM01000011">
    <property type="protein sequence ID" value="SHH73722.1"/>
    <property type="molecule type" value="Genomic_DNA"/>
</dbReference>
<dbReference type="Proteomes" id="UP000184447">
    <property type="component" value="Unassembled WGS sequence"/>
</dbReference>